<evidence type="ECO:0000313" key="2">
    <source>
        <dbReference type="EMBL" id="VEL39911.1"/>
    </source>
</evidence>
<gene>
    <name evidence="2" type="ORF">PXEA_LOCUS33351</name>
</gene>
<feature type="region of interest" description="Disordered" evidence="1">
    <location>
        <begin position="262"/>
        <end position="291"/>
    </location>
</feature>
<feature type="compositionally biased region" description="Low complexity" evidence="1">
    <location>
        <begin position="619"/>
        <end position="646"/>
    </location>
</feature>
<feature type="compositionally biased region" description="Polar residues" evidence="1">
    <location>
        <begin position="345"/>
        <end position="357"/>
    </location>
</feature>
<proteinExistence type="predicted"/>
<name>A0A448XM16_9PLAT</name>
<feature type="compositionally biased region" description="Low complexity" evidence="1">
    <location>
        <begin position="278"/>
        <end position="290"/>
    </location>
</feature>
<feature type="region of interest" description="Disordered" evidence="1">
    <location>
        <begin position="615"/>
        <end position="660"/>
    </location>
</feature>
<sequence>MLLWLHQKTPLLAELVMGSTPSMINLPGLRTNDSARVVAQTLLDVHRRCFCSERASALALTLQGSSQHHGQLSRNHFIQPHHHHHHHHSHHYLPQHQVYPSQSPNAFSLSGTPILSSFPASGLPYYTRPPPLISPASTVPLSGIELSPSPSASISIKMNTCRPSCLSISASGQSVTTSEESHHSRPMTLGSPRPPTAPPVPPTLSSHSSSYSANQIPYQQTLRHHNQQYSHYHQQQSSYPQHLISQSDHYRFQANLYPQSHLATSLSPGHPSNRPHRTLSSTTSASIQSSEPIGSNYSCSLYSQGIESLPKHLQLQPHVPYSSAFSPSVSSIPCQSQPNTYFNPYTTSLPHQSSEATLNAHPHGFSHSGVPVGNEPQLSSHPSSSSFAPPCAYSFSHSNYKPSSTNPYPQFASPSGMVTSRAGLIQSPIAFVHNPGHYSYTPSATNSFNSSCSTQVLQKAACQIPYQGPPPLTPCSSSSSLSTASLPVSAGSLRSGLPAPSFVDGQPSFHRPLQHSSPDMPASLLHDTSPNSLSSPSPPPSGSTYFHPHLHHSSNHHTHLSQSDHHNVGQAWISRASGKALSPTRIESTCGEEASPVVDTETNCVYAIGIDRYGIEGASGSPTSPRSLTPRSPSNISSSSSSGYGSMAVPKRPTSVDLDE</sequence>
<feature type="region of interest" description="Disordered" evidence="1">
    <location>
        <begin position="497"/>
        <end position="567"/>
    </location>
</feature>
<reference evidence="2" key="1">
    <citation type="submission" date="2018-11" db="EMBL/GenBank/DDBJ databases">
        <authorList>
            <consortium name="Pathogen Informatics"/>
        </authorList>
    </citation>
    <scope>NUCLEOTIDE SEQUENCE</scope>
</reference>
<dbReference type="AlphaFoldDB" id="A0A448XM16"/>
<feature type="region of interest" description="Disordered" evidence="1">
    <location>
        <begin position="345"/>
        <end position="384"/>
    </location>
</feature>
<evidence type="ECO:0000313" key="3">
    <source>
        <dbReference type="Proteomes" id="UP000784294"/>
    </source>
</evidence>
<feature type="region of interest" description="Disordered" evidence="1">
    <location>
        <begin position="172"/>
        <end position="212"/>
    </location>
</feature>
<evidence type="ECO:0000256" key="1">
    <source>
        <dbReference type="SAM" id="MobiDB-lite"/>
    </source>
</evidence>
<dbReference type="EMBL" id="CAAALY010262963">
    <property type="protein sequence ID" value="VEL39911.1"/>
    <property type="molecule type" value="Genomic_DNA"/>
</dbReference>
<feature type="compositionally biased region" description="Pro residues" evidence="1">
    <location>
        <begin position="192"/>
        <end position="202"/>
    </location>
</feature>
<comment type="caution">
    <text evidence="2">The sequence shown here is derived from an EMBL/GenBank/DDBJ whole genome shotgun (WGS) entry which is preliminary data.</text>
</comment>
<feature type="compositionally biased region" description="Basic residues" evidence="1">
    <location>
        <begin position="548"/>
        <end position="559"/>
    </location>
</feature>
<dbReference type="Proteomes" id="UP000784294">
    <property type="component" value="Unassembled WGS sequence"/>
</dbReference>
<accession>A0A448XM16</accession>
<organism evidence="2 3">
    <name type="scientific">Protopolystoma xenopodis</name>
    <dbReference type="NCBI Taxonomy" id="117903"/>
    <lineage>
        <taxon>Eukaryota</taxon>
        <taxon>Metazoa</taxon>
        <taxon>Spiralia</taxon>
        <taxon>Lophotrochozoa</taxon>
        <taxon>Platyhelminthes</taxon>
        <taxon>Monogenea</taxon>
        <taxon>Polyopisthocotylea</taxon>
        <taxon>Polystomatidea</taxon>
        <taxon>Polystomatidae</taxon>
        <taxon>Protopolystoma</taxon>
    </lineage>
</organism>
<keyword evidence="3" id="KW-1185">Reference proteome</keyword>
<protein>
    <submittedName>
        <fullName evidence="2">Uncharacterized protein</fullName>
    </submittedName>
</protein>